<accession>A0ACC2U8Z4</accession>
<gene>
    <name evidence="1" type="ORF">DSO57_1037226</name>
</gene>
<comment type="caution">
    <text evidence="1">The sequence shown here is derived from an EMBL/GenBank/DDBJ whole genome shotgun (WGS) entry which is preliminary data.</text>
</comment>
<keyword evidence="2" id="KW-1185">Reference proteome</keyword>
<proteinExistence type="predicted"/>
<dbReference type="Proteomes" id="UP001165960">
    <property type="component" value="Unassembled WGS sequence"/>
</dbReference>
<name>A0ACC2U8Z4_9FUNG</name>
<evidence type="ECO:0000313" key="1">
    <source>
        <dbReference type="EMBL" id="KAJ9083190.1"/>
    </source>
</evidence>
<dbReference type="EMBL" id="QTSX02001100">
    <property type="protein sequence ID" value="KAJ9083190.1"/>
    <property type="molecule type" value="Genomic_DNA"/>
</dbReference>
<reference evidence="1" key="1">
    <citation type="submission" date="2022-04" db="EMBL/GenBank/DDBJ databases">
        <title>Genome of the entomopathogenic fungus Entomophthora muscae.</title>
        <authorList>
            <person name="Elya C."/>
            <person name="Lovett B.R."/>
            <person name="Lee E."/>
            <person name="Macias A.M."/>
            <person name="Hajek A.E."/>
            <person name="De Bivort B.L."/>
            <person name="Kasson M.T."/>
            <person name="De Fine Licht H.H."/>
            <person name="Stajich J.E."/>
        </authorList>
    </citation>
    <scope>NUCLEOTIDE SEQUENCE</scope>
    <source>
        <strain evidence="1">Berkeley</strain>
    </source>
</reference>
<evidence type="ECO:0000313" key="2">
    <source>
        <dbReference type="Proteomes" id="UP001165960"/>
    </source>
</evidence>
<protein>
    <submittedName>
        <fullName evidence="1">Uncharacterized protein</fullName>
    </submittedName>
</protein>
<organism evidence="1 2">
    <name type="scientific">Entomophthora muscae</name>
    <dbReference type="NCBI Taxonomy" id="34485"/>
    <lineage>
        <taxon>Eukaryota</taxon>
        <taxon>Fungi</taxon>
        <taxon>Fungi incertae sedis</taxon>
        <taxon>Zoopagomycota</taxon>
        <taxon>Entomophthoromycotina</taxon>
        <taxon>Entomophthoromycetes</taxon>
        <taxon>Entomophthorales</taxon>
        <taxon>Entomophthoraceae</taxon>
        <taxon>Entomophthora</taxon>
    </lineage>
</organism>
<sequence length="1078" mass="123590">MYADIISTISFIAKRHPLDAPIYQQGRSLQKHFDALWHEAFPDRVKSLDFLPSKSKGKSKSRPPGSSSKHKHTLMPDETSFINKTKKRYQSRSPTLSLDELHDKDPPKETYIDTEQKFNVPSPTCAPEAEFFDRISLSPQPPETIPSKKYSNRHMSPSPVDLTNPKSPSDIPAPLDEHPSPLSDEFMHLSPAKSLKVVHTEPHRGRQKNKSSKDDLFAEFSSPPAQQLPESRHRSKNRSPSEHSEDMFLEVKTKKKHRRTPQHEVSIFYDAPQSSASKQRYHKAVTPIRDEVVQRRPHKHSRGDTERHRSRKKSLSPLPRQLYNSPDSPHSRSRHRPRQRELSPEVPYQQWQMPGSPDELFPVGLTPGVLPQHRSKHAIESQSPFDPTPTVLSREQSISPDISPSYTSRQRIYQEEALPTRKIKLKLRSVSPKRKASRHRRSGSPRERASSSVNHKHRKRSPSPVYDYVSPGRRHKHKSRHRSPSPLSDDSAFEEPATSINHRNKHSQLLPSSVREEPIPQRRSKHQRRSPSPVSDHFDPPSRKQKPPSKEKLYAYCKRALDELDNHPSSPSFRLPVDPVLLGIPNYLDVVKHPMDLRTIRTQLEAHQYTCFEEFDHDVLLITDNACLFNKPETWVHTEAVRLREHYLGFKAGFNGHFLSHSEVELFRDLLAVLSQGSFIQTFNPPTQFCRYMPEPIDVDRLGNLLGSDYFFHLGEVEKSFKAMLMTAYSFFSRGSVEFKSTLRLEKHYTSQFSQRFKRPSLFMGNLSQEEPWLLMTPERKPQCMQIIKKLLNMKAAFYFAEPVDYVGLQLPHYPTIIRQPMDLGTIKKKLTSGAYCTLDQFEYDVLLIVRNCYNFNGIECSFSAEAKKLEVAFKREWAVVKTSCLPKGSVPASPAVSKAKAKLPPATLQQMQAALNAIKSFRHYEIFGSPVDYVSLNIPQYPQIIKEPMDFGTIQAKLKAGSYLTVDAFLKDANLVFINCFKFNFPGDPVYVAGQDMEREWESICQKKGLQKNSSYLSTEEISIISPKVTSSIHTYTNTVYRWLFARLSSSPLTTSPARNPPIQRRNPLAASDIELL</sequence>